<dbReference type="Pfam" id="PF00144">
    <property type="entry name" value="Beta-lactamase"/>
    <property type="match status" value="1"/>
</dbReference>
<accession>A0ABT5CGD4</accession>
<keyword evidence="2" id="KW-0378">Hydrolase</keyword>
<dbReference type="EMBL" id="JAQNDK010000006">
    <property type="protein sequence ID" value="MDC0685498.1"/>
    <property type="molecule type" value="Genomic_DNA"/>
</dbReference>
<dbReference type="InterPro" id="IPR050491">
    <property type="entry name" value="AmpC-like"/>
</dbReference>
<reference evidence="2 3" key="1">
    <citation type="submission" date="2023-01" db="EMBL/GenBank/DDBJ databases">
        <title>Minimal conservation of predation-associated metabolite biosynthetic gene clusters underscores biosynthetic potential of Myxococcota including descriptions for ten novel species: Archangium lansinium sp. nov., Myxococcus landrumus sp. nov., Nannocystis bai.</title>
        <authorList>
            <person name="Ahearne A."/>
            <person name="Stevens C."/>
            <person name="Dowd S."/>
        </authorList>
    </citation>
    <scope>NUCLEOTIDE SEQUENCE [LARGE SCALE GENOMIC DNA]</scope>
    <source>
        <strain evidence="2 3">WIWO2</strain>
    </source>
</reference>
<evidence type="ECO:0000313" key="3">
    <source>
        <dbReference type="Proteomes" id="UP001217485"/>
    </source>
</evidence>
<dbReference type="GO" id="GO:0016787">
    <property type="term" value="F:hydrolase activity"/>
    <property type="evidence" value="ECO:0007669"/>
    <property type="project" value="UniProtKB-KW"/>
</dbReference>
<sequence length="363" mass="39065">MKPISQWLTAAGLVTLAVPQTGCSGESPALPERDELREELERRLSDAAAAGFSGSVLVTVDGAEVLARGYGLADRDHDIPNVAGTAYDFGSVMKDLTATAIFKLEGDHKLAVTDSLATLFDDVPADKAEITLVQILQHRAGFDEYHDTEGDFEPMTRLEARQRIFAQELLFEPGSDEEYSNSGYTLLADVVETVSGRAFTDYVRDELFAPAHMQQSGFFGDPLWERVDTAIGYDASTFGENDPAGWPYTWSLVGNGGLVTTVSDLERWLVAVWKGEVLGPAAFESYEAHYLSGGAHDLEGKTVYAAAGAGDYGLGGVAIDCPAANTRVILGTNTYDVFDIEGFGLELGKLVLSAERGELSRAE</sequence>
<dbReference type="Proteomes" id="UP001217485">
    <property type="component" value="Unassembled WGS sequence"/>
</dbReference>
<organism evidence="2 3">
    <name type="scientific">Sorangium atrum</name>
    <dbReference type="NCBI Taxonomy" id="2995308"/>
    <lineage>
        <taxon>Bacteria</taxon>
        <taxon>Pseudomonadati</taxon>
        <taxon>Myxococcota</taxon>
        <taxon>Polyangia</taxon>
        <taxon>Polyangiales</taxon>
        <taxon>Polyangiaceae</taxon>
        <taxon>Sorangium</taxon>
    </lineage>
</organism>
<dbReference type="InterPro" id="IPR001466">
    <property type="entry name" value="Beta-lactam-related"/>
</dbReference>
<dbReference type="PANTHER" id="PTHR46825:SF9">
    <property type="entry name" value="BETA-LACTAMASE-RELATED DOMAIN-CONTAINING PROTEIN"/>
    <property type="match status" value="1"/>
</dbReference>
<keyword evidence="3" id="KW-1185">Reference proteome</keyword>
<feature type="domain" description="Beta-lactamase-related" evidence="1">
    <location>
        <begin position="53"/>
        <end position="304"/>
    </location>
</feature>
<name>A0ABT5CGD4_9BACT</name>
<dbReference type="PANTHER" id="PTHR46825">
    <property type="entry name" value="D-ALANYL-D-ALANINE-CARBOXYPEPTIDASE/ENDOPEPTIDASE AMPH"/>
    <property type="match status" value="1"/>
</dbReference>
<protein>
    <submittedName>
        <fullName evidence="2">Serine hydrolase</fullName>
    </submittedName>
</protein>
<dbReference type="RefSeq" id="WP_272103812.1">
    <property type="nucleotide sequence ID" value="NZ_JAQNDK010000006.1"/>
</dbReference>
<evidence type="ECO:0000259" key="1">
    <source>
        <dbReference type="Pfam" id="PF00144"/>
    </source>
</evidence>
<dbReference type="Gene3D" id="3.40.710.10">
    <property type="entry name" value="DD-peptidase/beta-lactamase superfamily"/>
    <property type="match status" value="1"/>
</dbReference>
<dbReference type="InterPro" id="IPR012338">
    <property type="entry name" value="Beta-lactam/transpept-like"/>
</dbReference>
<proteinExistence type="predicted"/>
<comment type="caution">
    <text evidence="2">The sequence shown here is derived from an EMBL/GenBank/DDBJ whole genome shotgun (WGS) entry which is preliminary data.</text>
</comment>
<evidence type="ECO:0000313" key="2">
    <source>
        <dbReference type="EMBL" id="MDC0685498.1"/>
    </source>
</evidence>
<gene>
    <name evidence="2" type="ORF">POL72_47775</name>
</gene>
<dbReference type="SUPFAM" id="SSF56601">
    <property type="entry name" value="beta-lactamase/transpeptidase-like"/>
    <property type="match status" value="1"/>
</dbReference>